<accession>A0ABR3DU61</accession>
<keyword evidence="2" id="KW-1185">Reference proteome</keyword>
<proteinExistence type="predicted"/>
<evidence type="ECO:0000313" key="1">
    <source>
        <dbReference type="EMBL" id="KAL0475843.1"/>
    </source>
</evidence>
<gene>
    <name evidence="1" type="ORF">QR685DRAFT_513874</name>
</gene>
<comment type="caution">
    <text evidence="1">The sequence shown here is derived from an EMBL/GenBank/DDBJ whole genome shotgun (WGS) entry which is preliminary data.</text>
</comment>
<evidence type="ECO:0000313" key="2">
    <source>
        <dbReference type="Proteomes" id="UP001451303"/>
    </source>
</evidence>
<reference evidence="1 2" key="1">
    <citation type="submission" date="2023-09" db="EMBL/GenBank/DDBJ databases">
        <title>Multi-omics analysis of a traditional fermented food reveals byproduct-associated fungal strains for waste-to-food upcycling.</title>
        <authorList>
            <consortium name="Lawrence Berkeley National Laboratory"/>
            <person name="Rekdal V.M."/>
            <person name="Villalobos-Escobedo J.M."/>
            <person name="Rodriguez-Valeron N."/>
            <person name="Garcia M.O."/>
            <person name="Vasquez D.P."/>
            <person name="Damayanti I."/>
            <person name="Sorensen P.M."/>
            <person name="Baidoo E.E."/>
            <person name="De Carvalho A.C."/>
            <person name="Riley R."/>
            <person name="Lipzen A."/>
            <person name="He G."/>
            <person name="Yan M."/>
            <person name="Haridas S."/>
            <person name="Daum C."/>
            <person name="Yoshinaga Y."/>
            <person name="Ng V."/>
            <person name="Grigoriev I.V."/>
            <person name="Munk R."/>
            <person name="Nuraida L."/>
            <person name="Wijaya C.H."/>
            <person name="Morales P.-C."/>
            <person name="Keasling J.D."/>
        </authorList>
    </citation>
    <scope>NUCLEOTIDE SEQUENCE [LARGE SCALE GENOMIC DNA]</scope>
    <source>
        <strain evidence="1 2">FGSC 2613</strain>
    </source>
</reference>
<dbReference type="Proteomes" id="UP001451303">
    <property type="component" value="Unassembled WGS sequence"/>
</dbReference>
<sequence length="483" mass="53132">MLLTGLSSPDFRSAGTLRTWIVTANNVTDMLPSLAQDLKHIPNLKAVVFVTPEVRFFRPLKHFYKHFAFASESKFVFNRSLQTTVEDLVPVSQVEAQSFASVAHFGTGPAEITLLRREDAEPLVIFPRTESLAWLVEPMETLLLLIDAHPGVAVKDFLAVMSHARQCEGFLVDEMLYRLTHRQLLLKDDDKISQDGAYSLLDPSMPARLSGTGKLTDACLLFEMTKLAKEEGVSMAALQTLAACRSAMLVAVDWILKHVNWNSVAISDVHKACIGPGAQMSQKGPLWLALGLVARALREWDGTDQPATFKVGSGDKVTVIKLRKNLLDKFKHEMAKTGSIVEIPTEDCESWASAVLSSNDIRLVEKVLVKCHIDQLYIVRNPEASNMRGCGLVAGNVISILETTYLPLDSGLLDNTLWCLVQNPPRVKTGPDCQLSAALLTCVSTAAISVALSEFGEPDANDDMDTVAKAVNHWCLYRSDKTQ</sequence>
<organism evidence="1 2">
    <name type="scientific">Neurospora intermedia</name>
    <dbReference type="NCBI Taxonomy" id="5142"/>
    <lineage>
        <taxon>Eukaryota</taxon>
        <taxon>Fungi</taxon>
        <taxon>Dikarya</taxon>
        <taxon>Ascomycota</taxon>
        <taxon>Pezizomycotina</taxon>
        <taxon>Sordariomycetes</taxon>
        <taxon>Sordariomycetidae</taxon>
        <taxon>Sordariales</taxon>
        <taxon>Sordariaceae</taxon>
        <taxon>Neurospora</taxon>
    </lineage>
</organism>
<protein>
    <submittedName>
        <fullName evidence="1">Uncharacterized protein</fullName>
    </submittedName>
</protein>
<dbReference type="EMBL" id="JAVLET010000001">
    <property type="protein sequence ID" value="KAL0475843.1"/>
    <property type="molecule type" value="Genomic_DNA"/>
</dbReference>
<name>A0ABR3DU61_NEUIN</name>